<evidence type="ECO:0000256" key="4">
    <source>
        <dbReference type="RuleBase" id="RU003887"/>
    </source>
</evidence>
<evidence type="ECO:0000313" key="7">
    <source>
        <dbReference type="Proteomes" id="UP000584587"/>
    </source>
</evidence>
<dbReference type="InterPro" id="IPR002942">
    <property type="entry name" value="S4_RNA-bd"/>
</dbReference>
<comment type="caution">
    <text evidence="6">The sequence shown here is derived from an EMBL/GenBank/DDBJ whole genome shotgun (WGS) entry which is preliminary data.</text>
</comment>
<dbReference type="PROSITE" id="PS01149">
    <property type="entry name" value="PSI_RSU"/>
    <property type="match status" value="1"/>
</dbReference>
<gene>
    <name evidence="6" type="ORF">HER12_00735</name>
</gene>
<keyword evidence="3" id="KW-0694">RNA-binding</keyword>
<dbReference type="Proteomes" id="UP000584587">
    <property type="component" value="Unassembled WGS sequence"/>
</dbReference>
<dbReference type="NCBIfam" id="TIGR00093">
    <property type="entry name" value="pseudouridine synthase"/>
    <property type="match status" value="1"/>
</dbReference>
<dbReference type="InterPro" id="IPR020103">
    <property type="entry name" value="PsdUridine_synth_cat_dom_sf"/>
</dbReference>
<reference evidence="6 7" key="1">
    <citation type="submission" date="2020-04" db="EMBL/GenBank/DDBJ databases">
        <title>Complete genome sequence of Spiroplasma platyhelix ATCC 51748, an insect isolate.</title>
        <authorList>
            <person name="Green E.A."/>
            <person name="Klassen J.L."/>
        </authorList>
    </citation>
    <scope>NUCLEOTIDE SEQUENCE [LARGE SCALE GENOMIC DNA]</scope>
    <source>
        <strain evidence="6 7">PALS-1</strain>
    </source>
</reference>
<dbReference type="FunFam" id="3.10.290.10:FF:000003">
    <property type="entry name" value="Pseudouridine synthase"/>
    <property type="match status" value="1"/>
</dbReference>
<dbReference type="InterPro" id="IPR036986">
    <property type="entry name" value="S4_RNA-bd_sf"/>
</dbReference>
<organism evidence="6 7">
    <name type="scientific">Spiroplasma platyhelix PALS-1</name>
    <dbReference type="NCBI Taxonomy" id="1276218"/>
    <lineage>
        <taxon>Bacteria</taxon>
        <taxon>Bacillati</taxon>
        <taxon>Mycoplasmatota</taxon>
        <taxon>Mollicutes</taxon>
        <taxon>Entomoplasmatales</taxon>
        <taxon>Spiroplasmataceae</taxon>
        <taxon>Spiroplasma</taxon>
    </lineage>
</organism>
<dbReference type="Gene3D" id="3.10.290.10">
    <property type="entry name" value="RNA-binding S4 domain"/>
    <property type="match status" value="1"/>
</dbReference>
<dbReference type="InterPro" id="IPR050343">
    <property type="entry name" value="RsuA_PseudoU_synthase"/>
</dbReference>
<dbReference type="GO" id="GO:0000455">
    <property type="term" value="P:enzyme-directed rRNA pseudouridine synthesis"/>
    <property type="evidence" value="ECO:0007669"/>
    <property type="project" value="UniProtKB-ARBA"/>
</dbReference>
<dbReference type="Pfam" id="PF00849">
    <property type="entry name" value="PseudoU_synth_2"/>
    <property type="match status" value="1"/>
</dbReference>
<proteinExistence type="inferred from homology"/>
<dbReference type="Gene3D" id="3.30.70.1560">
    <property type="entry name" value="Alpha-L RNA-binding motif"/>
    <property type="match status" value="1"/>
</dbReference>
<dbReference type="InterPro" id="IPR000748">
    <property type="entry name" value="PsdUridine_synth_RsuA/RluB/E/F"/>
</dbReference>
<accession>A0A846U8S6</accession>
<dbReference type="CDD" id="cd02870">
    <property type="entry name" value="PseudoU_synth_RsuA_like"/>
    <property type="match status" value="1"/>
</dbReference>
<dbReference type="CDD" id="cd00165">
    <property type="entry name" value="S4"/>
    <property type="match status" value="1"/>
</dbReference>
<evidence type="ECO:0000256" key="2">
    <source>
        <dbReference type="ARBA" id="ARBA00023235"/>
    </source>
</evidence>
<dbReference type="InterPro" id="IPR042092">
    <property type="entry name" value="PsdUridine_s_RsuA/RluB/E/F_cat"/>
</dbReference>
<evidence type="ECO:0000259" key="5">
    <source>
        <dbReference type="SMART" id="SM00363"/>
    </source>
</evidence>
<dbReference type="SMART" id="SM00363">
    <property type="entry name" value="S4"/>
    <property type="match status" value="1"/>
</dbReference>
<keyword evidence="7" id="KW-1185">Reference proteome</keyword>
<dbReference type="PANTHER" id="PTHR47683:SF2">
    <property type="entry name" value="RNA-BINDING S4 DOMAIN-CONTAINING PROTEIN"/>
    <property type="match status" value="1"/>
</dbReference>
<dbReference type="GO" id="GO:0003723">
    <property type="term" value="F:RNA binding"/>
    <property type="evidence" value="ECO:0007669"/>
    <property type="project" value="UniProtKB-KW"/>
</dbReference>
<comment type="similarity">
    <text evidence="1 4">Belongs to the pseudouridine synthase RsuA family.</text>
</comment>
<dbReference type="EC" id="5.4.99.-" evidence="4"/>
<dbReference type="InterPro" id="IPR006145">
    <property type="entry name" value="PsdUridine_synth_RsuA/RluA"/>
</dbReference>
<dbReference type="SUPFAM" id="SSF55120">
    <property type="entry name" value="Pseudouridine synthase"/>
    <property type="match status" value="1"/>
</dbReference>
<keyword evidence="2 4" id="KW-0413">Isomerase</keyword>
<protein>
    <recommendedName>
        <fullName evidence="4">Pseudouridine synthase</fullName>
        <ecNumber evidence="4">5.4.99.-</ecNumber>
    </recommendedName>
</protein>
<dbReference type="EMBL" id="JAAVVK010000001">
    <property type="protein sequence ID" value="NKE38283.1"/>
    <property type="molecule type" value="Genomic_DNA"/>
</dbReference>
<dbReference type="InterPro" id="IPR018496">
    <property type="entry name" value="PsdUridine_synth_RsuA/RluB_CS"/>
</dbReference>
<evidence type="ECO:0000256" key="1">
    <source>
        <dbReference type="ARBA" id="ARBA00008348"/>
    </source>
</evidence>
<dbReference type="AlphaFoldDB" id="A0A846U8S6"/>
<dbReference type="GO" id="GO:0120159">
    <property type="term" value="F:rRNA pseudouridine synthase activity"/>
    <property type="evidence" value="ECO:0007669"/>
    <property type="project" value="UniProtKB-ARBA"/>
</dbReference>
<dbReference type="RefSeq" id="WP_168104757.1">
    <property type="nucleotide sequence ID" value="NZ_CP051215.1"/>
</dbReference>
<name>A0A846U8S6_9MOLU</name>
<evidence type="ECO:0000313" key="6">
    <source>
        <dbReference type="EMBL" id="NKE38283.1"/>
    </source>
</evidence>
<dbReference type="Pfam" id="PF01479">
    <property type="entry name" value="S4"/>
    <property type="match status" value="1"/>
</dbReference>
<feature type="domain" description="RNA-binding S4" evidence="5">
    <location>
        <begin position="8"/>
        <end position="62"/>
    </location>
</feature>
<dbReference type="InterPro" id="IPR020094">
    <property type="entry name" value="TruA/RsuA/RluB/E/F_N"/>
</dbReference>
<sequence length="245" mass="27732">MKTNNQTQRLQKVIANSGFCSRRKAELLITSGKVKVNNQVVTTLGTKVSDSDVVSINNQVLHFHDYIYLAFYKPINCLTTLKDPKHRPTIMPYFSDIKIRIYPVGRLDFDTSGLLLMTNDGEFSNQILHPKYKINKVYQVTCQGILTPMQIKQLEKGVKIDSNIITAHAEVEVLKQNSKKQETLINLTIHQGYKNQVKKMLQAVGSKVLNLERIAIGSLSLKGLKPGTYRYLSEKEKNNLLALAK</sequence>
<dbReference type="SUPFAM" id="SSF55174">
    <property type="entry name" value="Alpha-L RNA-binding motif"/>
    <property type="match status" value="1"/>
</dbReference>
<dbReference type="Gene3D" id="3.30.70.580">
    <property type="entry name" value="Pseudouridine synthase I, catalytic domain, N-terminal subdomain"/>
    <property type="match status" value="1"/>
</dbReference>
<dbReference type="PANTHER" id="PTHR47683">
    <property type="entry name" value="PSEUDOURIDINE SYNTHASE FAMILY PROTEIN-RELATED"/>
    <property type="match status" value="1"/>
</dbReference>
<evidence type="ECO:0000256" key="3">
    <source>
        <dbReference type="PROSITE-ProRule" id="PRU00182"/>
    </source>
</evidence>
<dbReference type="PROSITE" id="PS50889">
    <property type="entry name" value="S4"/>
    <property type="match status" value="1"/>
</dbReference>